<keyword evidence="1" id="KW-1133">Transmembrane helix</keyword>
<dbReference type="AlphaFoldDB" id="H9C6M4"/>
<feature type="transmembrane region" description="Helical" evidence="1">
    <location>
        <begin position="20"/>
        <end position="41"/>
    </location>
</feature>
<feature type="transmembrane region" description="Helical" evidence="1">
    <location>
        <begin position="94"/>
        <end position="115"/>
    </location>
</feature>
<feature type="transmembrane region" description="Helical" evidence="1">
    <location>
        <begin position="53"/>
        <end position="74"/>
    </location>
</feature>
<feature type="transmembrane region" description="Helical" evidence="1">
    <location>
        <begin position="127"/>
        <end position="149"/>
    </location>
</feature>
<proteinExistence type="predicted"/>
<keyword evidence="1" id="KW-0472">Membrane</keyword>
<evidence type="ECO:0000256" key="1">
    <source>
        <dbReference type="SAM" id="Phobius"/>
    </source>
</evidence>
<dbReference type="EMBL" id="JQ245704">
    <property type="protein sequence ID" value="AFF18228.1"/>
    <property type="molecule type" value="Genomic_DNA"/>
</dbReference>
<sequence>MIPTRYVYVGGRTRDDHMPHLMMMFIGPAFLIYMLVGYLPLMRNWQELQAPHSYVAGFYYYTIGLPAEGGLWLWDWIASLSLFDTPSSNTVFAILLMVIYSVLILFVYGVILVLLKEVGIRPKKVLMLAALPFIFLVLWDLYQSFIWAIA</sequence>
<name>H9C6M4_9GAMM</name>
<geneLocation type="plasmid" evidence="2">
    <name>pP60P2</name>
</geneLocation>
<protein>
    <recommendedName>
        <fullName evidence="3">Yip1 domain-containing protein</fullName>
    </recommendedName>
</protein>
<evidence type="ECO:0000313" key="2">
    <source>
        <dbReference type="EMBL" id="AFF18228.1"/>
    </source>
</evidence>
<organism evidence="2">
    <name type="scientific">Psychrobacter sp. DAB_AL60</name>
    <dbReference type="NCBI Taxonomy" id="1028419"/>
    <lineage>
        <taxon>Bacteria</taxon>
        <taxon>Pseudomonadati</taxon>
        <taxon>Pseudomonadota</taxon>
        <taxon>Gammaproteobacteria</taxon>
        <taxon>Moraxellales</taxon>
        <taxon>Moraxellaceae</taxon>
        <taxon>Psychrobacter</taxon>
    </lineage>
</organism>
<accession>H9C6M4</accession>
<evidence type="ECO:0008006" key="3">
    <source>
        <dbReference type="Google" id="ProtNLM"/>
    </source>
</evidence>
<keyword evidence="1" id="KW-0812">Transmembrane</keyword>
<reference evidence="2" key="1">
    <citation type="journal article" date="2013" name="Extremophiles">
        <title>Plasmid diversity in arctic strains of Psychrobacter spp.</title>
        <authorList>
            <person name="Dziewit L."/>
            <person name="Cegielski A."/>
            <person name="Romaniuk K."/>
            <person name="Uhrynowski W."/>
            <person name="Szych A."/>
            <person name="Niesiobedzki P."/>
            <person name="Zmuda-Baranowska M.J."/>
            <person name="Zdanowski M.K."/>
            <person name="Bartosik D."/>
        </authorList>
    </citation>
    <scope>NUCLEOTIDE SEQUENCE</scope>
    <source>
        <strain evidence="2">DAB_AL60</strain>
        <plasmid evidence="2">pP60P2</plasmid>
    </source>
</reference>
<keyword evidence="2" id="KW-0614">Plasmid</keyword>